<dbReference type="InterPro" id="IPR022496">
    <property type="entry name" value="T6A_TsaB"/>
</dbReference>
<dbReference type="Proteomes" id="UP000292298">
    <property type="component" value="Unassembled WGS sequence"/>
</dbReference>
<feature type="domain" description="Gcp-like" evidence="5">
    <location>
        <begin position="44"/>
        <end position="135"/>
    </location>
</feature>
<name>A0A4Q8CYJ2_9GAMM</name>
<dbReference type="NCBIfam" id="TIGR03725">
    <property type="entry name" value="T6A_YeaZ"/>
    <property type="match status" value="1"/>
</dbReference>
<dbReference type="Gene3D" id="3.30.420.40">
    <property type="match status" value="2"/>
</dbReference>
<organism evidence="6 7">
    <name type="scientific">Spiribacter vilamensis</name>
    <dbReference type="NCBI Taxonomy" id="531306"/>
    <lineage>
        <taxon>Bacteria</taxon>
        <taxon>Pseudomonadati</taxon>
        <taxon>Pseudomonadota</taxon>
        <taxon>Gammaproteobacteria</taxon>
        <taxon>Chromatiales</taxon>
        <taxon>Ectothiorhodospiraceae</taxon>
        <taxon>Spiribacter</taxon>
    </lineage>
</organism>
<evidence type="ECO:0000256" key="4">
    <source>
        <dbReference type="SAM" id="MobiDB-lite"/>
    </source>
</evidence>
<evidence type="ECO:0000313" key="7">
    <source>
        <dbReference type="Proteomes" id="UP000292298"/>
    </source>
</evidence>
<comment type="caution">
    <text evidence="6">The sequence shown here is derived from an EMBL/GenBank/DDBJ whole genome shotgun (WGS) entry which is preliminary data.</text>
</comment>
<dbReference type="RefSeq" id="WP_130502395.1">
    <property type="nucleotide sequence ID" value="NZ_SHLI01000001.1"/>
</dbReference>
<protein>
    <recommendedName>
        <fullName evidence="2">tRNA threonylcarbamoyladenosine biosynthesis protein TsaB</fullName>
    </recommendedName>
    <alternativeName>
        <fullName evidence="3">t(6)A37 threonylcarbamoyladenosine biosynthesis protein TsaB</fullName>
    </alternativeName>
</protein>
<dbReference type="SUPFAM" id="SSF53067">
    <property type="entry name" value="Actin-like ATPase domain"/>
    <property type="match status" value="2"/>
</dbReference>
<reference evidence="6 7" key="1">
    <citation type="submission" date="2019-02" db="EMBL/GenBank/DDBJ databases">
        <title>Genomic Encyclopedia of Type Strains, Phase IV (KMG-IV): sequencing the most valuable type-strain genomes for metagenomic binning, comparative biology and taxonomic classification.</title>
        <authorList>
            <person name="Goeker M."/>
        </authorList>
    </citation>
    <scope>NUCLEOTIDE SEQUENCE [LARGE SCALE GENOMIC DNA]</scope>
    <source>
        <strain evidence="6 7">DSM 21056</strain>
    </source>
</reference>
<dbReference type="InterPro" id="IPR043129">
    <property type="entry name" value="ATPase_NBD"/>
</dbReference>
<keyword evidence="7" id="KW-1185">Reference proteome</keyword>
<evidence type="ECO:0000256" key="3">
    <source>
        <dbReference type="ARBA" id="ARBA00032446"/>
    </source>
</evidence>
<evidence type="ECO:0000256" key="2">
    <source>
        <dbReference type="ARBA" id="ARBA00019012"/>
    </source>
</evidence>
<dbReference type="GO" id="GO:0002949">
    <property type="term" value="P:tRNA threonylcarbamoyladenosine modification"/>
    <property type="evidence" value="ECO:0007669"/>
    <property type="project" value="InterPro"/>
</dbReference>
<comment type="similarity">
    <text evidence="1">Belongs to the KAE1 / TsaD family. TsaB subfamily.</text>
</comment>
<dbReference type="OrthoDB" id="9809995at2"/>
<evidence type="ECO:0000256" key="1">
    <source>
        <dbReference type="ARBA" id="ARBA00010493"/>
    </source>
</evidence>
<accession>A0A4Q8CYJ2</accession>
<dbReference type="InterPro" id="IPR000905">
    <property type="entry name" value="Gcp-like_dom"/>
</dbReference>
<dbReference type="Pfam" id="PF00814">
    <property type="entry name" value="TsaD"/>
    <property type="match status" value="1"/>
</dbReference>
<dbReference type="AlphaFoldDB" id="A0A4Q8CYJ2"/>
<evidence type="ECO:0000313" key="6">
    <source>
        <dbReference type="EMBL" id="RZU98051.1"/>
    </source>
</evidence>
<feature type="region of interest" description="Disordered" evidence="4">
    <location>
        <begin position="235"/>
        <end position="258"/>
    </location>
</feature>
<dbReference type="CDD" id="cd24032">
    <property type="entry name" value="ASKHA_NBD_TsaB"/>
    <property type="match status" value="1"/>
</dbReference>
<dbReference type="EMBL" id="SHLI01000001">
    <property type="protein sequence ID" value="RZU98051.1"/>
    <property type="molecule type" value="Genomic_DNA"/>
</dbReference>
<proteinExistence type="inferred from homology"/>
<sequence>MKPLPVILGIDATTGICSVALGVNGSVRTRTVHQRKGQTSTTLAFADELLAEAGLGRSAIDAIACTRGPGGFTGVRISTGIGQGLALGLDRPVVGLSTLRVVAETALQADAAAAGALVMLDARMGEIYGGMFRRGVAEGESTTAAVTGEWLGAPVSPTLPAGRWIGAGSGFAAYPPLADATGLIGVWPDCAPDMGAAMPLARRCLEEGDSLPGERLEPVYLRNRVAQPAQGFADKAERLGLSSVPGDEADGGFPRRRS</sequence>
<evidence type="ECO:0000259" key="5">
    <source>
        <dbReference type="Pfam" id="PF00814"/>
    </source>
</evidence>
<gene>
    <name evidence="6" type="ORF">EV698_0287</name>
</gene>